<comment type="caution">
    <text evidence="3">The sequence shown here is derived from an EMBL/GenBank/DDBJ whole genome shotgun (WGS) entry which is preliminary data.</text>
</comment>
<evidence type="ECO:0000256" key="1">
    <source>
        <dbReference type="SAM" id="MobiDB-lite"/>
    </source>
</evidence>
<keyword evidence="2" id="KW-0812">Transmembrane</keyword>
<accession>A0A367UHA2</accession>
<reference evidence="3 4" key="1">
    <citation type="submission" date="2014-07" db="EMBL/GenBank/DDBJ databases">
        <title>Draft genome sequence of Thalassospira xianhensis P-4 (MCCC 1A02616).</title>
        <authorList>
            <person name="Lai Q."/>
            <person name="Shao Z."/>
        </authorList>
    </citation>
    <scope>NUCLEOTIDE SEQUENCE [LARGE SCALE GENOMIC DNA]</scope>
    <source>
        <strain evidence="3 4">MCCC 1A02616</strain>
    </source>
</reference>
<name>A0A367UHA2_9PROT</name>
<feature type="region of interest" description="Disordered" evidence="1">
    <location>
        <begin position="301"/>
        <end position="324"/>
    </location>
</feature>
<dbReference type="AlphaFoldDB" id="A0A367UHA2"/>
<keyword evidence="2" id="KW-0472">Membrane</keyword>
<feature type="transmembrane region" description="Helical" evidence="2">
    <location>
        <begin position="126"/>
        <end position="145"/>
    </location>
</feature>
<feature type="transmembrane region" description="Helical" evidence="2">
    <location>
        <begin position="96"/>
        <end position="114"/>
    </location>
</feature>
<dbReference type="EMBL" id="JPWA01000001">
    <property type="protein sequence ID" value="RCK07588.1"/>
    <property type="molecule type" value="Genomic_DNA"/>
</dbReference>
<gene>
    <name evidence="3" type="ORF">TH5_00460</name>
</gene>
<feature type="transmembrane region" description="Helical" evidence="2">
    <location>
        <begin position="270"/>
        <end position="286"/>
    </location>
</feature>
<organism evidence="3 4">
    <name type="scientific">Thalassospira xianhensis MCCC 1A02616</name>
    <dbReference type="NCBI Taxonomy" id="1177929"/>
    <lineage>
        <taxon>Bacteria</taxon>
        <taxon>Pseudomonadati</taxon>
        <taxon>Pseudomonadota</taxon>
        <taxon>Alphaproteobacteria</taxon>
        <taxon>Rhodospirillales</taxon>
        <taxon>Thalassospiraceae</taxon>
        <taxon>Thalassospira</taxon>
    </lineage>
</organism>
<feature type="compositionally biased region" description="Basic and acidic residues" evidence="1">
    <location>
        <begin position="313"/>
        <end position="324"/>
    </location>
</feature>
<protein>
    <submittedName>
        <fullName evidence="3">Uncharacterized protein</fullName>
    </submittedName>
</protein>
<evidence type="ECO:0000256" key="2">
    <source>
        <dbReference type="SAM" id="Phobius"/>
    </source>
</evidence>
<proteinExistence type="predicted"/>
<feature type="compositionally biased region" description="Polar residues" evidence="1">
    <location>
        <begin position="302"/>
        <end position="311"/>
    </location>
</feature>
<keyword evidence="2" id="KW-1133">Transmembrane helix</keyword>
<evidence type="ECO:0000313" key="3">
    <source>
        <dbReference type="EMBL" id="RCK07588.1"/>
    </source>
</evidence>
<sequence length="324" mass="36015">MELSREVIMTIKPSPLSAEQKYQLHDITSPFLNGDFRALVTETYPELISRLGSEMIQISASTAIILVFPLFAIAFLTIAMGRLDLMKSAFFSLQRIFTRVGLLATALLALTSLLTKVELSTQAVLFPAYIGLLCSAATIFGSWLASTMVELMEAYFSPKALPGNLVQTLASIEEDKLSRLTKGTFRRLSNAERALFLSRCKTRKGIDFLNTREKLDWDDPAFQSMISVEPWNTSEEIFELVMNLKPAFRYIGIAIGIGMFPILWLVMGGLSVAFFVGLLLLGLLSLEKAPSVFQMREAVKGHNQNTANGPDSQEPKVVRSMDKR</sequence>
<keyword evidence="4" id="KW-1185">Reference proteome</keyword>
<feature type="transmembrane region" description="Helical" evidence="2">
    <location>
        <begin position="55"/>
        <end position="76"/>
    </location>
</feature>
<dbReference type="Proteomes" id="UP000252419">
    <property type="component" value="Unassembled WGS sequence"/>
</dbReference>
<evidence type="ECO:0000313" key="4">
    <source>
        <dbReference type="Proteomes" id="UP000252419"/>
    </source>
</evidence>